<evidence type="ECO:0000313" key="3">
    <source>
        <dbReference type="EMBL" id="CAF93865.1"/>
    </source>
</evidence>
<feature type="domain" description="Interferon-induced very large GTPase 1" evidence="2">
    <location>
        <begin position="7"/>
        <end position="116"/>
    </location>
</feature>
<proteinExistence type="predicted"/>
<feature type="non-terminal residue" evidence="3">
    <location>
        <position position="425"/>
    </location>
</feature>
<dbReference type="PANTHER" id="PTHR22796">
    <property type="entry name" value="URG4-RELATED"/>
    <property type="match status" value="1"/>
</dbReference>
<feature type="coiled-coil region" evidence="1">
    <location>
        <begin position="99"/>
        <end position="151"/>
    </location>
</feature>
<evidence type="ECO:0000259" key="2">
    <source>
        <dbReference type="Pfam" id="PF25974"/>
    </source>
</evidence>
<dbReference type="EMBL" id="CAAE01011530">
    <property type="protein sequence ID" value="CAF93865.1"/>
    <property type="molecule type" value="Genomic_DNA"/>
</dbReference>
<evidence type="ECO:0000256" key="1">
    <source>
        <dbReference type="SAM" id="Coils"/>
    </source>
</evidence>
<sequence>FKNTYEISVYRKLEVEYGTWTWTLRNEMLDIENQLNTQIENGRVETVSRDDVYRQIKGAHAEVTKKMKDYFDKDEDSEMLAQWRHRFETKIREVLDGMVEQVTKKLNNVIQQKKACKELDDKKMEIENKLLQKSKELAQELKDKAKDENELQKHFESLWAGWVSKLTAGAKPIADVDIAADATVVLMDLGFEWNIINEAKERRSFKKILETGNYSQYVTKHKKQVHKWYFFTHEEQEMIRGFIRTVEEKSLTTIQSRPVETKGYNITYLQEVAINVKKSVSEFQCGKKYALKKEFTVDLTLYVLDRSERWLKDSHRRFKDNDVFAYAKSKKEQFNKAFTGFCKGSSSAVVFAELICDQLKPSITEAVGNDSARNLADEMRCNHPAFKGNRRNLEKHVLRSLAENEDFGGCMTYIHKPQEHVERFI</sequence>
<reference evidence="3" key="1">
    <citation type="journal article" date="2004" name="Nature">
        <title>Genome duplication in the teleost fish Tetraodon nigroviridis reveals the early vertebrate proto-karyotype.</title>
        <authorList>
            <person name="Jaillon O."/>
            <person name="Aury J.-M."/>
            <person name="Brunet F."/>
            <person name="Petit J.-L."/>
            <person name="Stange-Thomann N."/>
            <person name="Mauceli E."/>
            <person name="Bouneau L."/>
            <person name="Fischer C."/>
            <person name="Ozouf-Costaz C."/>
            <person name="Bernot A."/>
            <person name="Nicaud S."/>
            <person name="Jaffe D."/>
            <person name="Fisher S."/>
            <person name="Lutfalla G."/>
            <person name="Dossat C."/>
            <person name="Segurens B."/>
            <person name="Dasilva C."/>
            <person name="Salanoubat M."/>
            <person name="Levy M."/>
            <person name="Boudet N."/>
            <person name="Castellano S."/>
            <person name="Anthouard V."/>
            <person name="Jubin C."/>
            <person name="Castelli V."/>
            <person name="Katinka M."/>
            <person name="Vacherie B."/>
            <person name="Biemont C."/>
            <person name="Skalli Z."/>
            <person name="Cattolico L."/>
            <person name="Poulain J."/>
            <person name="De Berardinis V."/>
            <person name="Cruaud C."/>
            <person name="Duprat S."/>
            <person name="Brottier P."/>
            <person name="Coutanceau J.-P."/>
            <person name="Gouzy J."/>
            <person name="Parra G."/>
            <person name="Lardier G."/>
            <person name="Chapple C."/>
            <person name="McKernan K.J."/>
            <person name="McEwan P."/>
            <person name="Bosak S."/>
            <person name="Kellis M."/>
            <person name="Volff J.-N."/>
            <person name="Guigo R."/>
            <person name="Zody M.C."/>
            <person name="Mesirov J."/>
            <person name="Lindblad-Toh K."/>
            <person name="Birren B."/>
            <person name="Nusbaum C."/>
            <person name="Kahn D."/>
            <person name="Robinson-Rechavi M."/>
            <person name="Laudet V."/>
            <person name="Schachter V."/>
            <person name="Quetier F."/>
            <person name="Saurin W."/>
            <person name="Scarpelli C."/>
            <person name="Wincker P."/>
            <person name="Lander E.S."/>
            <person name="Weissenbach J."/>
            <person name="Roest Crollius H."/>
        </authorList>
    </citation>
    <scope>NUCLEOTIDE SEQUENCE [LARGE SCALE GENOMIC DNA]</scope>
</reference>
<keyword evidence="1" id="KW-0175">Coiled coil</keyword>
<comment type="caution">
    <text evidence="3">The sequence shown here is derived from an EMBL/GenBank/DDBJ whole genome shotgun (WGS) entry which is preliminary data.</text>
</comment>
<reference evidence="3" key="2">
    <citation type="submission" date="2004-02" db="EMBL/GenBank/DDBJ databases">
        <authorList>
            <consortium name="Genoscope"/>
            <consortium name="Whitehead Institute Centre for Genome Research"/>
        </authorList>
    </citation>
    <scope>NUCLEOTIDE SEQUENCE</scope>
</reference>
<feature type="non-terminal residue" evidence="3">
    <location>
        <position position="1"/>
    </location>
</feature>
<dbReference type="AlphaFoldDB" id="Q4SZR7"/>
<dbReference type="InterPro" id="IPR058641">
    <property type="entry name" value="GVIN1_dom"/>
</dbReference>
<dbReference type="OrthoDB" id="1597724at2759"/>
<accession>Q4SZR7</accession>
<dbReference type="Pfam" id="PF25974">
    <property type="entry name" value="URGCP_9th"/>
    <property type="match status" value="1"/>
</dbReference>
<name>Q4SZR7_TETNG</name>
<protein>
    <submittedName>
        <fullName evidence="3">(spotted green pufferfish) hypothetical protein</fullName>
    </submittedName>
</protein>
<dbReference type="KEGG" id="tng:GSTEN00009712G001"/>
<gene>
    <name evidence="3" type="ORF">GSTENG00009712001</name>
</gene>
<organism evidence="3">
    <name type="scientific">Tetraodon nigroviridis</name>
    <name type="common">Spotted green pufferfish</name>
    <name type="synonym">Chelonodon nigroviridis</name>
    <dbReference type="NCBI Taxonomy" id="99883"/>
    <lineage>
        <taxon>Eukaryota</taxon>
        <taxon>Metazoa</taxon>
        <taxon>Chordata</taxon>
        <taxon>Craniata</taxon>
        <taxon>Vertebrata</taxon>
        <taxon>Euteleostomi</taxon>
        <taxon>Actinopterygii</taxon>
        <taxon>Neopterygii</taxon>
        <taxon>Teleostei</taxon>
        <taxon>Neoteleostei</taxon>
        <taxon>Acanthomorphata</taxon>
        <taxon>Eupercaria</taxon>
        <taxon>Tetraodontiformes</taxon>
        <taxon>Tetradontoidea</taxon>
        <taxon>Tetraodontidae</taxon>
        <taxon>Tetraodon</taxon>
    </lineage>
</organism>
<dbReference type="PANTHER" id="PTHR22796:SF6">
    <property type="entry name" value="INTERFERON-INDUCED VERY LARGE GTPASE 1-RELATED"/>
    <property type="match status" value="1"/>
</dbReference>